<dbReference type="Pfam" id="PF20965">
    <property type="entry name" value="DZF_C"/>
    <property type="match status" value="1"/>
</dbReference>
<evidence type="ECO:0000256" key="7">
    <source>
        <dbReference type="SAM" id="MobiDB-lite"/>
    </source>
</evidence>
<dbReference type="Gene3D" id="1.10.1410.40">
    <property type="match status" value="1"/>
</dbReference>
<dbReference type="PROSITE" id="PS51703">
    <property type="entry name" value="DZF"/>
    <property type="match status" value="1"/>
</dbReference>
<dbReference type="PANTHER" id="PTHR46447:SF1">
    <property type="entry name" value="INTERLEUKIN ENHANCER-BINDING FACTOR 2"/>
    <property type="match status" value="1"/>
</dbReference>
<dbReference type="RefSeq" id="XP_022670741.1">
    <property type="nucleotide sequence ID" value="XM_022815006.1"/>
</dbReference>
<keyword evidence="3" id="KW-0238">DNA-binding</keyword>
<dbReference type="FunFam" id="3.30.460.10:FF:000058">
    <property type="entry name" value="Interleukin enhancer-binding factor 2"/>
    <property type="match status" value="1"/>
</dbReference>
<proteinExistence type="predicted"/>
<keyword evidence="5" id="KW-0804">Transcription</keyword>
<evidence type="ECO:0000256" key="6">
    <source>
        <dbReference type="ARBA" id="ARBA00023242"/>
    </source>
</evidence>
<dbReference type="InterPro" id="IPR049401">
    <property type="entry name" value="DZF_dom_N"/>
</dbReference>
<evidence type="ECO:0000256" key="3">
    <source>
        <dbReference type="ARBA" id="ARBA00023125"/>
    </source>
</evidence>
<dbReference type="GO" id="GO:0003725">
    <property type="term" value="F:double-stranded RNA binding"/>
    <property type="evidence" value="ECO:0007669"/>
    <property type="project" value="TreeGrafter"/>
</dbReference>
<evidence type="ECO:0000259" key="8">
    <source>
        <dbReference type="PROSITE" id="PS51703"/>
    </source>
</evidence>
<dbReference type="FunCoup" id="A0A7M7KU43">
    <property type="interactions" value="1576"/>
</dbReference>
<dbReference type="GeneID" id="111254294"/>
<evidence type="ECO:0000256" key="1">
    <source>
        <dbReference type="ARBA" id="ARBA00004123"/>
    </source>
</evidence>
<dbReference type="Gene3D" id="3.30.460.10">
    <property type="entry name" value="Beta Polymerase, domain 2"/>
    <property type="match status" value="1"/>
</dbReference>
<keyword evidence="4" id="KW-0010">Activator</keyword>
<dbReference type="SUPFAM" id="SSF81301">
    <property type="entry name" value="Nucleotidyltransferase"/>
    <property type="match status" value="1"/>
</dbReference>
<dbReference type="KEGG" id="vde:111254294"/>
<keyword evidence="10" id="KW-1185">Reference proteome</keyword>
<comment type="subcellular location">
    <subcellularLocation>
        <location evidence="1">Nucleus</location>
    </subcellularLocation>
</comment>
<dbReference type="Pfam" id="PF07528">
    <property type="entry name" value="DZF_N"/>
    <property type="match status" value="1"/>
</dbReference>
<feature type="compositionally biased region" description="Acidic residues" evidence="7">
    <location>
        <begin position="367"/>
        <end position="387"/>
    </location>
</feature>
<dbReference type="RefSeq" id="XP_022670735.1">
    <property type="nucleotide sequence ID" value="XM_022815000.1"/>
</dbReference>
<protein>
    <recommendedName>
        <fullName evidence="8">DZF domain-containing protein</fullName>
    </recommendedName>
</protein>
<dbReference type="InterPro" id="IPR006561">
    <property type="entry name" value="DZF_dom"/>
</dbReference>
<dbReference type="OMA" id="YLAIEMS"/>
<dbReference type="PANTHER" id="PTHR46447">
    <property type="entry name" value="INTERLEUKIN ENHANCER-BINDING FACTOR"/>
    <property type="match status" value="1"/>
</dbReference>
<evidence type="ECO:0000313" key="10">
    <source>
        <dbReference type="Proteomes" id="UP000594260"/>
    </source>
</evidence>
<dbReference type="InterPro" id="IPR043519">
    <property type="entry name" value="NT_sf"/>
</dbReference>
<name>A0A7M7KU43_VARDE</name>
<keyword evidence="2" id="KW-0805">Transcription regulation</keyword>
<dbReference type="InterPro" id="IPR049402">
    <property type="entry name" value="DZF_dom_C"/>
</dbReference>
<evidence type="ECO:0000256" key="4">
    <source>
        <dbReference type="ARBA" id="ARBA00023159"/>
    </source>
</evidence>
<evidence type="ECO:0000256" key="5">
    <source>
        <dbReference type="ARBA" id="ARBA00023163"/>
    </source>
</evidence>
<feature type="domain" description="DZF" evidence="8">
    <location>
        <begin position="14"/>
        <end position="369"/>
    </location>
</feature>
<evidence type="ECO:0000256" key="2">
    <source>
        <dbReference type="ARBA" id="ARBA00023015"/>
    </source>
</evidence>
<sequence length="387" mass="42931">MRGAMRGRMMGGPRPFFKKQFIPHIPFDLYLTGPVLQNVSAPWDDSELSAALIKKNQELTPTDTEHQTLLNLVTKLQTVLDQITVDPRGFDACAIEEVRQVGSYRKGTMIAGHNVADFVILLKTLPTEEAVMRLGQKVLEDLRATDANLKVVLTKDPCGFTINSQNNTSACRCLITTLPPNIRKLEADLHLPQRLVVNNLAALRHSRWFEDNGQNQPGVKTLIRLIRDLRNRFEGLLPLNPWMVDLLCHYSMMNTPDGQPLQLADGFKRALQLLACGLFTPGSCGIQDPCEANVIRVHTAMTVEEQDIVCMTAQNLVRHLLNGNFAPLLGHGKKNEAIERDACVVNGVVINPLGTAYEKPPERGAEEDLLEGSDGEQAEDVEGMQTE</sequence>
<dbReference type="EnsemblMetazoa" id="XM_022815006">
    <property type="protein sequence ID" value="XP_022670741"/>
    <property type="gene ID" value="LOC111254294"/>
</dbReference>
<dbReference type="Proteomes" id="UP000594260">
    <property type="component" value="Unplaced"/>
</dbReference>
<feature type="region of interest" description="Disordered" evidence="7">
    <location>
        <begin position="355"/>
        <end position="387"/>
    </location>
</feature>
<dbReference type="InParanoid" id="A0A7M7KU43"/>
<dbReference type="RefSeq" id="XP_022670728.1">
    <property type="nucleotide sequence ID" value="XM_022814993.1"/>
</dbReference>
<reference evidence="9" key="1">
    <citation type="submission" date="2021-01" db="UniProtKB">
        <authorList>
            <consortium name="EnsemblMetazoa"/>
        </authorList>
    </citation>
    <scope>IDENTIFICATION</scope>
</reference>
<dbReference type="AlphaFoldDB" id="A0A7M7KU43"/>
<dbReference type="GO" id="GO:0045893">
    <property type="term" value="P:positive regulation of DNA-templated transcription"/>
    <property type="evidence" value="ECO:0007669"/>
    <property type="project" value="TreeGrafter"/>
</dbReference>
<accession>A0A7M7KU43</accession>
<dbReference type="GO" id="GO:0071013">
    <property type="term" value="C:catalytic step 2 spliceosome"/>
    <property type="evidence" value="ECO:0007669"/>
    <property type="project" value="TreeGrafter"/>
</dbReference>
<evidence type="ECO:0000313" key="9">
    <source>
        <dbReference type="EnsemblMetazoa" id="XP_022670728"/>
    </source>
</evidence>
<dbReference type="EnsemblMetazoa" id="XM_022815000">
    <property type="protein sequence ID" value="XP_022670735"/>
    <property type="gene ID" value="LOC111254294"/>
</dbReference>
<dbReference type="EnsemblMetazoa" id="XM_022814993">
    <property type="protein sequence ID" value="XP_022670728"/>
    <property type="gene ID" value="LOC111254294"/>
</dbReference>
<dbReference type="GO" id="GO:0003677">
    <property type="term" value="F:DNA binding"/>
    <property type="evidence" value="ECO:0007669"/>
    <property type="project" value="UniProtKB-KW"/>
</dbReference>
<dbReference type="OrthoDB" id="5775647at2759"/>
<keyword evidence="6" id="KW-0539">Nucleus</keyword>
<organism evidence="9 10">
    <name type="scientific">Varroa destructor</name>
    <name type="common">Honeybee mite</name>
    <dbReference type="NCBI Taxonomy" id="109461"/>
    <lineage>
        <taxon>Eukaryota</taxon>
        <taxon>Metazoa</taxon>
        <taxon>Ecdysozoa</taxon>
        <taxon>Arthropoda</taxon>
        <taxon>Chelicerata</taxon>
        <taxon>Arachnida</taxon>
        <taxon>Acari</taxon>
        <taxon>Parasitiformes</taxon>
        <taxon>Mesostigmata</taxon>
        <taxon>Gamasina</taxon>
        <taxon>Dermanyssoidea</taxon>
        <taxon>Varroidae</taxon>
        <taxon>Varroa</taxon>
    </lineage>
</organism>
<dbReference type="PROSITE" id="PS50152">
    <property type="entry name" value="25A_SYNTH_3"/>
    <property type="match status" value="1"/>
</dbReference>
<dbReference type="InterPro" id="IPR052134">
    <property type="entry name" value="ILF2"/>
</dbReference>
<dbReference type="SMART" id="SM00572">
    <property type="entry name" value="DZF"/>
    <property type="match status" value="1"/>
</dbReference>